<feature type="domain" description="GATA-type" evidence="6">
    <location>
        <begin position="95"/>
        <end position="124"/>
    </location>
</feature>
<evidence type="ECO:0000256" key="1">
    <source>
        <dbReference type="ARBA" id="ARBA00022723"/>
    </source>
</evidence>
<dbReference type="InterPro" id="IPR052138">
    <property type="entry name" value="GATA_ZnFinger_Domain"/>
</dbReference>
<dbReference type="OrthoDB" id="2162994at2759"/>
<comment type="caution">
    <text evidence="7">The sequence shown here is derived from an EMBL/GenBank/DDBJ whole genome shotgun (WGS) entry which is preliminary data.</text>
</comment>
<dbReference type="PROSITE" id="PS00344">
    <property type="entry name" value="GATA_ZN_FINGER_1"/>
    <property type="match status" value="1"/>
</dbReference>
<dbReference type="STRING" id="29655.A0A0K9PS08"/>
<keyword evidence="1" id="KW-0479">Metal-binding</keyword>
<evidence type="ECO:0000259" key="6">
    <source>
        <dbReference type="PROSITE" id="PS50114"/>
    </source>
</evidence>
<evidence type="ECO:0000256" key="4">
    <source>
        <dbReference type="PROSITE-ProRule" id="PRU00094"/>
    </source>
</evidence>
<protein>
    <recommendedName>
        <fullName evidence="6">GATA-type domain-containing protein</fullName>
    </recommendedName>
</protein>
<dbReference type="PANTHER" id="PTHR47255:SF4">
    <property type="entry name" value="GATA ZINC FINGER DOMAIN-CONTAINING PROTEIN 12"/>
    <property type="match status" value="1"/>
</dbReference>
<sequence length="220" mass="24218">MMLARGWGAQHNRGSSGGSDIRRRMMTLLGVDLFKCSRKKRRRRRSRLELESGMRVKLSMDDGTGEVDVDVVELELEGSGSTADGIDVGDCIKVCVDCQTTKTPLWRTGPIGPKTLCNACGIRYMKLRRKGLVQNNMMKSKSGSKVGVNLSKSSPTSTSMSANEVEMLKRKQKKKQEVIWSLLQQSRKFASTCGKEEAEAAVLLMALSTGLFLHSSSPNV</sequence>
<proteinExistence type="predicted"/>
<dbReference type="InterPro" id="IPR000679">
    <property type="entry name" value="Znf_GATA"/>
</dbReference>
<evidence type="ECO:0000256" key="3">
    <source>
        <dbReference type="ARBA" id="ARBA00022833"/>
    </source>
</evidence>
<feature type="region of interest" description="Disordered" evidence="5">
    <location>
        <begin position="142"/>
        <end position="163"/>
    </location>
</feature>
<gene>
    <name evidence="7" type="ORF">ZOSMA_176G00400</name>
</gene>
<evidence type="ECO:0000256" key="2">
    <source>
        <dbReference type="ARBA" id="ARBA00022771"/>
    </source>
</evidence>
<dbReference type="InterPro" id="IPR013088">
    <property type="entry name" value="Znf_NHR/GATA"/>
</dbReference>
<keyword evidence="3" id="KW-0862">Zinc</keyword>
<dbReference type="AlphaFoldDB" id="A0A0K9PS08"/>
<dbReference type="SMART" id="SM00401">
    <property type="entry name" value="ZnF_GATA"/>
    <property type="match status" value="1"/>
</dbReference>
<name>A0A0K9PS08_ZOSMR</name>
<dbReference type="Proteomes" id="UP000036987">
    <property type="component" value="Unassembled WGS sequence"/>
</dbReference>
<dbReference type="CDD" id="cd00202">
    <property type="entry name" value="ZnF_GATA"/>
    <property type="match status" value="1"/>
</dbReference>
<accession>A0A0K9PS08</accession>
<dbReference type="GO" id="GO:0000976">
    <property type="term" value="F:transcription cis-regulatory region binding"/>
    <property type="evidence" value="ECO:0000318"/>
    <property type="project" value="GO_Central"/>
</dbReference>
<dbReference type="EMBL" id="LFYR01000661">
    <property type="protein sequence ID" value="KMZ71761.1"/>
    <property type="molecule type" value="Genomic_DNA"/>
</dbReference>
<dbReference type="PROSITE" id="PS50114">
    <property type="entry name" value="GATA_ZN_FINGER_2"/>
    <property type="match status" value="1"/>
</dbReference>
<dbReference type="Pfam" id="PF00320">
    <property type="entry name" value="GATA"/>
    <property type="match status" value="1"/>
</dbReference>
<keyword evidence="2 4" id="KW-0863">Zinc-finger</keyword>
<dbReference type="SUPFAM" id="SSF57716">
    <property type="entry name" value="Glucocorticoid receptor-like (DNA-binding domain)"/>
    <property type="match status" value="1"/>
</dbReference>
<feature type="compositionally biased region" description="Low complexity" evidence="5">
    <location>
        <begin position="151"/>
        <end position="161"/>
    </location>
</feature>
<dbReference type="GO" id="GO:0008270">
    <property type="term" value="F:zinc ion binding"/>
    <property type="evidence" value="ECO:0007669"/>
    <property type="project" value="UniProtKB-KW"/>
</dbReference>
<evidence type="ECO:0000313" key="8">
    <source>
        <dbReference type="Proteomes" id="UP000036987"/>
    </source>
</evidence>
<evidence type="ECO:0000256" key="5">
    <source>
        <dbReference type="SAM" id="MobiDB-lite"/>
    </source>
</evidence>
<reference evidence="8" key="1">
    <citation type="journal article" date="2016" name="Nature">
        <title>The genome of the seagrass Zostera marina reveals angiosperm adaptation to the sea.</title>
        <authorList>
            <person name="Olsen J.L."/>
            <person name="Rouze P."/>
            <person name="Verhelst B."/>
            <person name="Lin Y.-C."/>
            <person name="Bayer T."/>
            <person name="Collen J."/>
            <person name="Dattolo E."/>
            <person name="De Paoli E."/>
            <person name="Dittami S."/>
            <person name="Maumus F."/>
            <person name="Michel G."/>
            <person name="Kersting A."/>
            <person name="Lauritano C."/>
            <person name="Lohaus R."/>
            <person name="Toepel M."/>
            <person name="Tonon T."/>
            <person name="Vanneste K."/>
            <person name="Amirebrahimi M."/>
            <person name="Brakel J."/>
            <person name="Bostroem C."/>
            <person name="Chovatia M."/>
            <person name="Grimwood J."/>
            <person name="Jenkins J.W."/>
            <person name="Jueterbock A."/>
            <person name="Mraz A."/>
            <person name="Stam W.T."/>
            <person name="Tice H."/>
            <person name="Bornberg-Bauer E."/>
            <person name="Green P.J."/>
            <person name="Pearson G.A."/>
            <person name="Procaccini G."/>
            <person name="Duarte C.M."/>
            <person name="Schmutz J."/>
            <person name="Reusch T.B.H."/>
            <person name="Van de Peer Y."/>
        </authorList>
    </citation>
    <scope>NUCLEOTIDE SEQUENCE [LARGE SCALE GENOMIC DNA]</scope>
    <source>
        <strain evidence="8">cv. Finnish</strain>
    </source>
</reference>
<dbReference type="PANTHER" id="PTHR47255">
    <property type="entry name" value="GATA TRANSCRIPTION FACTOR 22-RELATED"/>
    <property type="match status" value="1"/>
</dbReference>
<evidence type="ECO:0000313" key="7">
    <source>
        <dbReference type="EMBL" id="KMZ71761.1"/>
    </source>
</evidence>
<organism evidence="7 8">
    <name type="scientific">Zostera marina</name>
    <name type="common">Eelgrass</name>
    <dbReference type="NCBI Taxonomy" id="29655"/>
    <lineage>
        <taxon>Eukaryota</taxon>
        <taxon>Viridiplantae</taxon>
        <taxon>Streptophyta</taxon>
        <taxon>Embryophyta</taxon>
        <taxon>Tracheophyta</taxon>
        <taxon>Spermatophyta</taxon>
        <taxon>Magnoliopsida</taxon>
        <taxon>Liliopsida</taxon>
        <taxon>Zosteraceae</taxon>
        <taxon>Zostera</taxon>
    </lineage>
</organism>
<dbReference type="GO" id="GO:0006355">
    <property type="term" value="P:regulation of DNA-templated transcription"/>
    <property type="evidence" value="ECO:0007669"/>
    <property type="project" value="InterPro"/>
</dbReference>
<dbReference type="Gene3D" id="3.30.50.10">
    <property type="entry name" value="Erythroid Transcription Factor GATA-1, subunit A"/>
    <property type="match status" value="1"/>
</dbReference>
<keyword evidence="8" id="KW-1185">Reference proteome</keyword>